<sequence>MFERLGVNKVIKTLVLADFLLISAWGFVNPILGIFAVSNIEGATLGTVGFATSIYWIIKSVFQIPISRYLDSSKSEADDFYSMIIGTFLVALVPIGYIFVQTTAHFYLLQIISAIGDAMSVPAWYAIFTRHIDKGKEGFEWTLNSVSVGLGAAWSAAVAGYIGDRFGFVPVFLLTALFILSGGVVFLLLTRKLIPQKKLITFPFIAPREKRDNQAA</sequence>
<accession>A0A1G1ZQN3</accession>
<evidence type="ECO:0000313" key="9">
    <source>
        <dbReference type="Proteomes" id="UP000178517"/>
    </source>
</evidence>
<protein>
    <recommendedName>
        <fullName evidence="10">Major facilitator superfamily (MFS) profile domain-containing protein</fullName>
    </recommendedName>
</protein>
<feature type="transmembrane region" description="Helical" evidence="7">
    <location>
        <begin position="168"/>
        <end position="189"/>
    </location>
</feature>
<evidence type="ECO:0000256" key="3">
    <source>
        <dbReference type="ARBA" id="ARBA00022475"/>
    </source>
</evidence>
<dbReference type="GO" id="GO:0005886">
    <property type="term" value="C:plasma membrane"/>
    <property type="evidence" value="ECO:0007669"/>
    <property type="project" value="UniProtKB-SubCell"/>
</dbReference>
<dbReference type="PANTHER" id="PTHR23517">
    <property type="entry name" value="RESISTANCE PROTEIN MDTM, PUTATIVE-RELATED-RELATED"/>
    <property type="match status" value="1"/>
</dbReference>
<evidence type="ECO:0008006" key="10">
    <source>
        <dbReference type="Google" id="ProtNLM"/>
    </source>
</evidence>
<evidence type="ECO:0000256" key="5">
    <source>
        <dbReference type="ARBA" id="ARBA00022989"/>
    </source>
</evidence>
<feature type="transmembrane region" description="Helical" evidence="7">
    <location>
        <begin position="10"/>
        <end position="28"/>
    </location>
</feature>
<reference evidence="8 9" key="1">
    <citation type="journal article" date="2016" name="Nat. Commun.">
        <title>Thousands of microbial genomes shed light on interconnected biogeochemical processes in an aquifer system.</title>
        <authorList>
            <person name="Anantharaman K."/>
            <person name="Brown C.T."/>
            <person name="Hug L.A."/>
            <person name="Sharon I."/>
            <person name="Castelle C.J."/>
            <person name="Probst A.J."/>
            <person name="Thomas B.C."/>
            <person name="Singh A."/>
            <person name="Wilkins M.J."/>
            <person name="Karaoz U."/>
            <person name="Brodie E.L."/>
            <person name="Williams K.H."/>
            <person name="Hubbard S.S."/>
            <person name="Banfield J.F."/>
        </authorList>
    </citation>
    <scope>NUCLEOTIDE SEQUENCE [LARGE SCALE GENOMIC DNA]</scope>
</reference>
<dbReference type="SUPFAM" id="SSF103473">
    <property type="entry name" value="MFS general substrate transporter"/>
    <property type="match status" value="1"/>
</dbReference>
<feature type="transmembrane region" description="Helical" evidence="7">
    <location>
        <begin position="106"/>
        <end position="129"/>
    </location>
</feature>
<dbReference type="STRING" id="1798406.A3A04_00945"/>
<comment type="subcellular location">
    <subcellularLocation>
        <location evidence="1">Cell membrane</location>
        <topology evidence="1">Multi-pass membrane protein</topology>
    </subcellularLocation>
</comment>
<evidence type="ECO:0000256" key="6">
    <source>
        <dbReference type="ARBA" id="ARBA00023136"/>
    </source>
</evidence>
<keyword evidence="4 7" id="KW-0812">Transmembrane</keyword>
<evidence type="ECO:0000313" key="8">
    <source>
        <dbReference type="EMBL" id="OGY66107.1"/>
    </source>
</evidence>
<comment type="caution">
    <text evidence="8">The sequence shown here is derived from an EMBL/GenBank/DDBJ whole genome shotgun (WGS) entry which is preliminary data.</text>
</comment>
<keyword evidence="6 7" id="KW-0472">Membrane</keyword>
<gene>
    <name evidence="8" type="ORF">A3A04_00945</name>
</gene>
<organism evidence="8 9">
    <name type="scientific">Candidatus Harrisonbacteria bacterium RIFCSPLOWO2_01_FULL_40_28</name>
    <dbReference type="NCBI Taxonomy" id="1798406"/>
    <lineage>
        <taxon>Bacteria</taxon>
        <taxon>Candidatus Harrisoniibacteriota</taxon>
    </lineage>
</organism>
<dbReference type="InterPro" id="IPR050171">
    <property type="entry name" value="MFS_Transporters"/>
</dbReference>
<dbReference type="Proteomes" id="UP000178517">
    <property type="component" value="Unassembled WGS sequence"/>
</dbReference>
<name>A0A1G1ZQN3_9BACT</name>
<dbReference type="Pfam" id="PF07690">
    <property type="entry name" value="MFS_1"/>
    <property type="match status" value="1"/>
</dbReference>
<proteinExistence type="predicted"/>
<dbReference type="InterPro" id="IPR011701">
    <property type="entry name" value="MFS"/>
</dbReference>
<evidence type="ECO:0000256" key="2">
    <source>
        <dbReference type="ARBA" id="ARBA00022448"/>
    </source>
</evidence>
<dbReference type="GO" id="GO:0022857">
    <property type="term" value="F:transmembrane transporter activity"/>
    <property type="evidence" value="ECO:0007669"/>
    <property type="project" value="InterPro"/>
</dbReference>
<dbReference type="AlphaFoldDB" id="A0A1G1ZQN3"/>
<dbReference type="InterPro" id="IPR036259">
    <property type="entry name" value="MFS_trans_sf"/>
</dbReference>
<feature type="transmembrane region" description="Helical" evidence="7">
    <location>
        <begin position="141"/>
        <end position="162"/>
    </location>
</feature>
<evidence type="ECO:0000256" key="4">
    <source>
        <dbReference type="ARBA" id="ARBA00022692"/>
    </source>
</evidence>
<keyword evidence="3" id="KW-1003">Cell membrane</keyword>
<keyword evidence="5 7" id="KW-1133">Transmembrane helix</keyword>
<dbReference type="EMBL" id="MHJI01000010">
    <property type="protein sequence ID" value="OGY66107.1"/>
    <property type="molecule type" value="Genomic_DNA"/>
</dbReference>
<keyword evidence="2" id="KW-0813">Transport</keyword>
<dbReference type="Gene3D" id="1.20.1250.20">
    <property type="entry name" value="MFS general substrate transporter like domains"/>
    <property type="match status" value="1"/>
</dbReference>
<feature type="transmembrane region" description="Helical" evidence="7">
    <location>
        <begin position="34"/>
        <end position="58"/>
    </location>
</feature>
<evidence type="ECO:0000256" key="7">
    <source>
        <dbReference type="SAM" id="Phobius"/>
    </source>
</evidence>
<feature type="transmembrane region" description="Helical" evidence="7">
    <location>
        <begin position="79"/>
        <end position="100"/>
    </location>
</feature>
<evidence type="ECO:0000256" key="1">
    <source>
        <dbReference type="ARBA" id="ARBA00004651"/>
    </source>
</evidence>